<dbReference type="KEGG" id="ehx:EMIHUDRAFT_435806"/>
<dbReference type="AlphaFoldDB" id="A0A0D3JC33"/>
<dbReference type="EnsemblProtists" id="EOD21068">
    <property type="protein sequence ID" value="EOD21068"/>
    <property type="gene ID" value="EMIHUDRAFT_435806"/>
</dbReference>
<feature type="region of interest" description="Disordered" evidence="1">
    <location>
        <begin position="91"/>
        <end position="130"/>
    </location>
</feature>
<reference evidence="2" key="2">
    <citation type="submission" date="2024-10" db="UniProtKB">
        <authorList>
            <consortium name="EnsemblProtists"/>
        </authorList>
    </citation>
    <scope>IDENTIFICATION</scope>
</reference>
<feature type="compositionally biased region" description="Low complexity" evidence="1">
    <location>
        <begin position="109"/>
        <end position="125"/>
    </location>
</feature>
<evidence type="ECO:0000256" key="1">
    <source>
        <dbReference type="SAM" id="MobiDB-lite"/>
    </source>
</evidence>
<keyword evidence="3" id="KW-1185">Reference proteome</keyword>
<dbReference type="HOGENOM" id="CLU_1071966_0_0_1"/>
<dbReference type="GeneID" id="17266615"/>
<proteinExistence type="predicted"/>
<evidence type="ECO:0000313" key="2">
    <source>
        <dbReference type="EnsemblProtists" id="EOD21068"/>
    </source>
</evidence>
<evidence type="ECO:0008006" key="4">
    <source>
        <dbReference type="Google" id="ProtNLM"/>
    </source>
</evidence>
<evidence type="ECO:0000313" key="3">
    <source>
        <dbReference type="Proteomes" id="UP000013827"/>
    </source>
</evidence>
<sequence>MLLARYCFFVPAAAAAALTELRLLRGPLFALALAIVVSSSLPALLRGADHVFFVDWSLPVYTAQALVLGRALAIGCRCRVAAENTAVARGARTNSTGSPHAARADSSRRSSSSAPRAAPRAALQATPPPQLAGGAQKALRCGFAAWMVWYTFGLPILGLQDMGNVHMFASLRLHGGSNHLFLPTGLLQEWLVNDEPSSPWSGGVVRVESATSPTMRNLYPAEVTHILSPRTRELLRTIGRQWFPLKTRIFGPAPHPEELV</sequence>
<reference evidence="3" key="1">
    <citation type="journal article" date="2013" name="Nature">
        <title>Pan genome of the phytoplankton Emiliania underpins its global distribution.</title>
        <authorList>
            <person name="Read B.A."/>
            <person name="Kegel J."/>
            <person name="Klute M.J."/>
            <person name="Kuo A."/>
            <person name="Lefebvre S.C."/>
            <person name="Maumus F."/>
            <person name="Mayer C."/>
            <person name="Miller J."/>
            <person name="Monier A."/>
            <person name="Salamov A."/>
            <person name="Young J."/>
            <person name="Aguilar M."/>
            <person name="Claverie J.M."/>
            <person name="Frickenhaus S."/>
            <person name="Gonzalez K."/>
            <person name="Herman E.K."/>
            <person name="Lin Y.C."/>
            <person name="Napier J."/>
            <person name="Ogata H."/>
            <person name="Sarno A.F."/>
            <person name="Shmutz J."/>
            <person name="Schroeder D."/>
            <person name="de Vargas C."/>
            <person name="Verret F."/>
            <person name="von Dassow P."/>
            <person name="Valentin K."/>
            <person name="Van de Peer Y."/>
            <person name="Wheeler G."/>
            <person name="Dacks J.B."/>
            <person name="Delwiche C.F."/>
            <person name="Dyhrman S.T."/>
            <person name="Glockner G."/>
            <person name="John U."/>
            <person name="Richards T."/>
            <person name="Worden A.Z."/>
            <person name="Zhang X."/>
            <person name="Grigoriev I.V."/>
            <person name="Allen A.E."/>
            <person name="Bidle K."/>
            <person name="Borodovsky M."/>
            <person name="Bowler C."/>
            <person name="Brownlee C."/>
            <person name="Cock J.M."/>
            <person name="Elias M."/>
            <person name="Gladyshev V.N."/>
            <person name="Groth M."/>
            <person name="Guda C."/>
            <person name="Hadaegh A."/>
            <person name="Iglesias-Rodriguez M.D."/>
            <person name="Jenkins J."/>
            <person name="Jones B.M."/>
            <person name="Lawson T."/>
            <person name="Leese F."/>
            <person name="Lindquist E."/>
            <person name="Lobanov A."/>
            <person name="Lomsadze A."/>
            <person name="Malik S.B."/>
            <person name="Marsh M.E."/>
            <person name="Mackinder L."/>
            <person name="Mock T."/>
            <person name="Mueller-Roeber B."/>
            <person name="Pagarete A."/>
            <person name="Parker M."/>
            <person name="Probert I."/>
            <person name="Quesneville H."/>
            <person name="Raines C."/>
            <person name="Rensing S.A."/>
            <person name="Riano-Pachon D.M."/>
            <person name="Richier S."/>
            <person name="Rokitta S."/>
            <person name="Shiraiwa Y."/>
            <person name="Soanes D.M."/>
            <person name="van der Giezen M."/>
            <person name="Wahlund T.M."/>
            <person name="Williams B."/>
            <person name="Wilson W."/>
            <person name="Wolfe G."/>
            <person name="Wurch L.L."/>
        </authorList>
    </citation>
    <scope>NUCLEOTIDE SEQUENCE</scope>
</reference>
<dbReference type="Proteomes" id="UP000013827">
    <property type="component" value="Unassembled WGS sequence"/>
</dbReference>
<organism evidence="2 3">
    <name type="scientific">Emiliania huxleyi (strain CCMP1516)</name>
    <dbReference type="NCBI Taxonomy" id="280463"/>
    <lineage>
        <taxon>Eukaryota</taxon>
        <taxon>Haptista</taxon>
        <taxon>Haptophyta</taxon>
        <taxon>Prymnesiophyceae</taxon>
        <taxon>Isochrysidales</taxon>
        <taxon>Noelaerhabdaceae</taxon>
        <taxon>Emiliania</taxon>
    </lineage>
</organism>
<dbReference type="PaxDb" id="2903-EOD21068"/>
<protein>
    <recommendedName>
        <fullName evidence="4">Mannosyltransferase</fullName>
    </recommendedName>
</protein>
<accession>A0A0D3JC33</accession>
<name>A0A0D3JC33_EMIH1</name>
<dbReference type="RefSeq" id="XP_005773497.1">
    <property type="nucleotide sequence ID" value="XM_005773440.1"/>
</dbReference>